<comment type="caution">
    <text evidence="3">The sequence shown here is derived from an EMBL/GenBank/DDBJ whole genome shotgun (WGS) entry which is preliminary data.</text>
</comment>
<dbReference type="Pfam" id="PF00990">
    <property type="entry name" value="GGDEF"/>
    <property type="match status" value="1"/>
</dbReference>
<keyword evidence="1" id="KW-0175">Coiled coil</keyword>
<keyword evidence="3" id="KW-0548">Nucleotidyltransferase</keyword>
<dbReference type="InterPro" id="IPR019734">
    <property type="entry name" value="TPR_rpt"/>
</dbReference>
<gene>
    <name evidence="3" type="ORF">ACFPQ6_02250</name>
</gene>
<feature type="domain" description="GGDEF" evidence="2">
    <location>
        <begin position="410"/>
        <end position="541"/>
    </location>
</feature>
<dbReference type="SUPFAM" id="SSF48452">
    <property type="entry name" value="TPR-like"/>
    <property type="match status" value="1"/>
</dbReference>
<dbReference type="PANTHER" id="PTHR45138:SF9">
    <property type="entry name" value="DIGUANYLATE CYCLASE DGCM-RELATED"/>
    <property type="match status" value="1"/>
</dbReference>
<dbReference type="InterPro" id="IPR029787">
    <property type="entry name" value="Nucleotide_cyclase"/>
</dbReference>
<dbReference type="EMBL" id="JBHSOH010000003">
    <property type="protein sequence ID" value="MFC5847118.1"/>
    <property type="molecule type" value="Genomic_DNA"/>
</dbReference>
<dbReference type="Pfam" id="PF13424">
    <property type="entry name" value="TPR_12"/>
    <property type="match status" value="1"/>
</dbReference>
<dbReference type="RefSeq" id="WP_380045957.1">
    <property type="nucleotide sequence ID" value="NZ_JBHSOH010000003.1"/>
</dbReference>
<keyword evidence="3" id="KW-0808">Transferase</keyword>
<dbReference type="CDD" id="cd01949">
    <property type="entry name" value="GGDEF"/>
    <property type="match status" value="1"/>
</dbReference>
<organism evidence="3 4">
    <name type="scientific">Deinococcus petrolearius</name>
    <dbReference type="NCBI Taxonomy" id="1751295"/>
    <lineage>
        <taxon>Bacteria</taxon>
        <taxon>Thermotogati</taxon>
        <taxon>Deinococcota</taxon>
        <taxon>Deinococci</taxon>
        <taxon>Deinococcales</taxon>
        <taxon>Deinococcaceae</taxon>
        <taxon>Deinococcus</taxon>
    </lineage>
</organism>
<dbReference type="NCBIfam" id="TIGR00254">
    <property type="entry name" value="GGDEF"/>
    <property type="match status" value="1"/>
</dbReference>
<feature type="coiled-coil region" evidence="1">
    <location>
        <begin position="353"/>
        <end position="380"/>
    </location>
</feature>
<dbReference type="EC" id="2.7.7.65" evidence="3"/>
<dbReference type="InterPro" id="IPR011990">
    <property type="entry name" value="TPR-like_helical_dom_sf"/>
</dbReference>
<proteinExistence type="predicted"/>
<reference evidence="4" key="1">
    <citation type="journal article" date="2019" name="Int. J. Syst. Evol. Microbiol.">
        <title>The Global Catalogue of Microorganisms (GCM) 10K type strain sequencing project: providing services to taxonomists for standard genome sequencing and annotation.</title>
        <authorList>
            <consortium name="The Broad Institute Genomics Platform"/>
            <consortium name="The Broad Institute Genome Sequencing Center for Infectious Disease"/>
            <person name="Wu L."/>
            <person name="Ma J."/>
        </authorList>
    </citation>
    <scope>NUCLEOTIDE SEQUENCE [LARGE SCALE GENOMIC DNA]</scope>
    <source>
        <strain evidence="4">CGMCC 1.15053</strain>
    </source>
</reference>
<dbReference type="SMART" id="SM00267">
    <property type="entry name" value="GGDEF"/>
    <property type="match status" value="1"/>
</dbReference>
<evidence type="ECO:0000313" key="4">
    <source>
        <dbReference type="Proteomes" id="UP001595979"/>
    </source>
</evidence>
<protein>
    <submittedName>
        <fullName evidence="3">Diguanylate cyclase</fullName>
        <ecNumber evidence="3">2.7.7.65</ecNumber>
    </submittedName>
</protein>
<name>A0ABW1DEF3_9DEIO</name>
<evidence type="ECO:0000313" key="3">
    <source>
        <dbReference type="EMBL" id="MFC5847118.1"/>
    </source>
</evidence>
<dbReference type="InterPro" id="IPR050469">
    <property type="entry name" value="Diguanylate_Cyclase"/>
</dbReference>
<accession>A0ABW1DEF3</accession>
<sequence length="547" mass="58653">MAAQTGGIVEAEGERRSLLETAWRRRDVAPETAALTARAALKSPDAARAQVILAYLDARAGRYGLSAGRLVGGLTVSGSGDGPRDVWWGRSLNALANLHSLLNQPEEAAALFDQQLRLGGELGDTALEAGGLHDLGAAHLRAGDPARATCYLSRALPLLEQLGDAVGVAGARLGLGAAALRAGRPQEATGHLRQALEALDGPDAPPPGLESRVRRTFLEAADALGDPALIAEQEAALRRLTARLDPGHPESRLETALDIGLALSRRAGPPATLELLWPVLALARQLGRACHAGLGPVHERLGEARAALGDHEGALEHLRAALELERAGHAAERRQRDRALEVLRRSRVPGDPAEQERQENRQLRADLRDLQTLNEHMRRLSLTDGLTGLYNRYHLFLEGARLAARASLDAPLGVAIIDIDHFKRINDRHGHLPGDEVLRTLARLIRDYAQPGDLTARYGGEEFVLLRPGWTASAFAASLQNLRRAVGTFDWEGVAPGLRVTVSIGVAETCTPDFEQVLGAADRCLYHVKNTGRDAVCHHRSAGCAPS</sequence>
<dbReference type="PROSITE" id="PS50887">
    <property type="entry name" value="GGDEF"/>
    <property type="match status" value="1"/>
</dbReference>
<evidence type="ECO:0000259" key="2">
    <source>
        <dbReference type="PROSITE" id="PS50887"/>
    </source>
</evidence>
<dbReference type="Proteomes" id="UP001595979">
    <property type="component" value="Unassembled WGS sequence"/>
</dbReference>
<dbReference type="PANTHER" id="PTHR45138">
    <property type="entry name" value="REGULATORY COMPONENTS OF SENSORY TRANSDUCTION SYSTEM"/>
    <property type="match status" value="1"/>
</dbReference>
<keyword evidence="4" id="KW-1185">Reference proteome</keyword>
<dbReference type="SUPFAM" id="SSF55073">
    <property type="entry name" value="Nucleotide cyclase"/>
    <property type="match status" value="1"/>
</dbReference>
<dbReference type="GO" id="GO:0052621">
    <property type="term" value="F:diguanylate cyclase activity"/>
    <property type="evidence" value="ECO:0007669"/>
    <property type="project" value="UniProtKB-EC"/>
</dbReference>
<dbReference type="InterPro" id="IPR000160">
    <property type="entry name" value="GGDEF_dom"/>
</dbReference>
<dbReference type="InterPro" id="IPR043128">
    <property type="entry name" value="Rev_trsase/Diguanyl_cyclase"/>
</dbReference>
<dbReference type="Gene3D" id="1.25.40.10">
    <property type="entry name" value="Tetratricopeptide repeat domain"/>
    <property type="match status" value="2"/>
</dbReference>
<dbReference type="SMART" id="SM00028">
    <property type="entry name" value="TPR"/>
    <property type="match status" value="4"/>
</dbReference>
<evidence type="ECO:0000256" key="1">
    <source>
        <dbReference type="SAM" id="Coils"/>
    </source>
</evidence>
<dbReference type="Gene3D" id="3.30.70.270">
    <property type="match status" value="1"/>
</dbReference>